<dbReference type="AlphaFoldDB" id="A0A418ZYS3"/>
<sequence length="151" mass="16020">MSDITASERRLSAALDRLDQLLDRPAPQPDHAPGLDNLQARLDAATEQAARLSAANEDLIAANRDLLEAQQTGGIGPDEARAALEAELSALRAARAAEMTQMSEIMAELERLLAEDPPAIDAEPDAAMAQELQGDAGGLPDDGDTPRTEER</sequence>
<gene>
    <name evidence="3" type="ORF">D3P06_06025</name>
</gene>
<feature type="coiled-coil region" evidence="1">
    <location>
        <begin position="4"/>
        <end position="101"/>
    </location>
</feature>
<proteinExistence type="predicted"/>
<evidence type="ECO:0000256" key="2">
    <source>
        <dbReference type="SAM" id="MobiDB-lite"/>
    </source>
</evidence>
<evidence type="ECO:0000313" key="4">
    <source>
        <dbReference type="Proteomes" id="UP000285530"/>
    </source>
</evidence>
<reference evidence="3 4" key="1">
    <citation type="submission" date="2018-09" db="EMBL/GenBank/DDBJ databases">
        <title>Paracoccus onubensis nov. sp. a moderate halophilic bacterium isolated from Gruta de las Maravillas (Aracena, Spain).</title>
        <authorList>
            <person name="Jurado V."/>
            <person name="Gutierrez-Patricio S."/>
            <person name="Gonzalez-Pimentel J.L."/>
            <person name="Laiz L."/>
            <person name="Saiz-Jimenez C."/>
        </authorList>
    </citation>
    <scope>NUCLEOTIDE SEQUENCE [LARGE SCALE GENOMIC DNA]</scope>
    <source>
        <strain evidence="3 4">DSM 19484</strain>
    </source>
</reference>
<protein>
    <submittedName>
        <fullName evidence="3">Uncharacterized protein</fullName>
    </submittedName>
</protein>
<keyword evidence="4" id="KW-1185">Reference proteome</keyword>
<evidence type="ECO:0000256" key="1">
    <source>
        <dbReference type="SAM" id="Coils"/>
    </source>
</evidence>
<dbReference type="OrthoDB" id="7778587at2"/>
<dbReference type="RefSeq" id="WP_119885704.1">
    <property type="nucleotide sequence ID" value="NZ_CP067169.1"/>
</dbReference>
<feature type="region of interest" description="Disordered" evidence="2">
    <location>
        <begin position="114"/>
        <end position="151"/>
    </location>
</feature>
<accession>A0A418ZYS3</accession>
<dbReference type="EMBL" id="QZEV01000019">
    <property type="protein sequence ID" value="RJL05681.1"/>
    <property type="molecule type" value="Genomic_DNA"/>
</dbReference>
<dbReference type="Proteomes" id="UP000285530">
    <property type="component" value="Unassembled WGS sequence"/>
</dbReference>
<feature type="compositionally biased region" description="Low complexity" evidence="2">
    <location>
        <begin position="115"/>
        <end position="129"/>
    </location>
</feature>
<keyword evidence="1" id="KW-0175">Coiled coil</keyword>
<name>A0A418ZYS3_9RHOB</name>
<comment type="caution">
    <text evidence="3">The sequence shown here is derived from an EMBL/GenBank/DDBJ whole genome shotgun (WGS) entry which is preliminary data.</text>
</comment>
<organism evidence="3 4">
    <name type="scientific">Paracoccus aestuarii</name>
    <dbReference type="NCBI Taxonomy" id="453842"/>
    <lineage>
        <taxon>Bacteria</taxon>
        <taxon>Pseudomonadati</taxon>
        <taxon>Pseudomonadota</taxon>
        <taxon>Alphaproteobacteria</taxon>
        <taxon>Rhodobacterales</taxon>
        <taxon>Paracoccaceae</taxon>
        <taxon>Paracoccus</taxon>
    </lineage>
</organism>
<evidence type="ECO:0000313" key="3">
    <source>
        <dbReference type="EMBL" id="RJL05681.1"/>
    </source>
</evidence>